<dbReference type="GO" id="GO:0007165">
    <property type="term" value="P:signal transduction"/>
    <property type="evidence" value="ECO:0007669"/>
    <property type="project" value="InterPro"/>
</dbReference>
<dbReference type="InterPro" id="IPR027417">
    <property type="entry name" value="P-loop_NTPase"/>
</dbReference>
<evidence type="ECO:0000313" key="11">
    <source>
        <dbReference type="Proteomes" id="UP000187203"/>
    </source>
</evidence>
<dbReference type="Pfam" id="PF23282">
    <property type="entry name" value="WHD_ROQ1"/>
    <property type="match status" value="1"/>
</dbReference>
<dbReference type="OrthoDB" id="1936883at2759"/>
<dbReference type="PANTHER" id="PTHR11017">
    <property type="entry name" value="LEUCINE-RICH REPEAT-CONTAINING PROTEIN"/>
    <property type="match status" value="1"/>
</dbReference>
<dbReference type="EC" id="3.2.2.6" evidence="1"/>
<keyword evidence="3" id="KW-0677">Repeat</keyword>
<dbReference type="Gene3D" id="3.40.50.300">
    <property type="entry name" value="P-loop containing nucleotide triphosphate hydrolases"/>
    <property type="match status" value="1"/>
</dbReference>
<dbReference type="GO" id="GO:0061809">
    <property type="term" value="F:NAD+ nucleosidase activity, cyclic ADP-ribose generating"/>
    <property type="evidence" value="ECO:0007669"/>
    <property type="project" value="UniProtKB-EC"/>
</dbReference>
<dbReference type="GO" id="GO:0043531">
    <property type="term" value="F:ADP binding"/>
    <property type="evidence" value="ECO:0007669"/>
    <property type="project" value="InterPro"/>
</dbReference>
<dbReference type="InterPro" id="IPR044974">
    <property type="entry name" value="Disease_R_plants"/>
</dbReference>
<comment type="catalytic activity">
    <reaction evidence="7">
        <text>NAD(+) + H2O = ADP-D-ribose + nicotinamide + H(+)</text>
        <dbReference type="Rhea" id="RHEA:16301"/>
        <dbReference type="ChEBI" id="CHEBI:15377"/>
        <dbReference type="ChEBI" id="CHEBI:15378"/>
        <dbReference type="ChEBI" id="CHEBI:17154"/>
        <dbReference type="ChEBI" id="CHEBI:57540"/>
        <dbReference type="ChEBI" id="CHEBI:57967"/>
        <dbReference type="EC" id="3.2.2.6"/>
    </reaction>
    <physiologicalReaction direction="left-to-right" evidence="7">
        <dbReference type="Rhea" id="RHEA:16302"/>
    </physiologicalReaction>
</comment>
<dbReference type="Pfam" id="PF00931">
    <property type="entry name" value="NB-ARC"/>
    <property type="match status" value="1"/>
</dbReference>
<dbReference type="InterPro" id="IPR000157">
    <property type="entry name" value="TIR_dom"/>
</dbReference>
<dbReference type="SUPFAM" id="SSF52540">
    <property type="entry name" value="P-loop containing nucleoside triphosphate hydrolases"/>
    <property type="match status" value="1"/>
</dbReference>
<dbReference type="SUPFAM" id="SSF52200">
    <property type="entry name" value="Toll/Interleukin receptor TIR domain"/>
    <property type="match status" value="1"/>
</dbReference>
<gene>
    <name evidence="10" type="ORF">COLO4_17386</name>
</gene>
<evidence type="ECO:0000256" key="5">
    <source>
        <dbReference type="ARBA" id="ARBA00022821"/>
    </source>
</evidence>
<dbReference type="Pfam" id="PF01582">
    <property type="entry name" value="TIR"/>
    <property type="match status" value="1"/>
</dbReference>
<dbReference type="InterPro" id="IPR042197">
    <property type="entry name" value="Apaf_helical"/>
</dbReference>
<evidence type="ECO:0000256" key="3">
    <source>
        <dbReference type="ARBA" id="ARBA00022737"/>
    </source>
</evidence>
<proteinExistence type="predicted"/>
<dbReference type="InterPro" id="IPR035897">
    <property type="entry name" value="Toll_tir_struct_dom_sf"/>
</dbReference>
<accession>A0A1R3JCX6</accession>
<evidence type="ECO:0000256" key="2">
    <source>
        <dbReference type="ARBA" id="ARBA00022614"/>
    </source>
</evidence>
<sequence>MLSLPSSSSSSFYVSRKKYDVFLSFRGDDTRNNFTDHLLAALKRSGIITFKDDENLEAGESIAPGLSKAIQESWHESEFIGDIVRRISHKLFLAYSSVPDDLIGIHSRLNELLSKIDTRKDNIRIIGICGMGGIGKTTLARVVYSQMSPHFEGKSFLSDVREVSTKSGLGFVQKQLLSQIFPEECFNFFDVQEGSDMISRKLSHKKVLIVIDDVDNIQHLKWLVGRCDRFGSGSRIIVTTRDEHVLRSYGVDDVFKPTVLDAKEALCLFSLKAFNSDTPEDDFIELSERVVEYADGLPLALEVLGSFFCGRDAAQWRSGIERLKRDSEEEIHDRLRISFDGLKETEKDIFLDIACFFKGEKKDFVIKVLDGCGFFPDIGIDTLVKKSLIKIDANNSLGMHDLLQEIGRKIVKQKSLDEPGKRCRLWEERDVYDVLTKNTATDTIEGMDIDIKCWEQRRMFAWNAEAFLKMKRLRLLKVCNLPNPRDLNYLSDELRLLDWSGYPFRSLPSSFQPDNLVALLLRYSGIQHLWKGNIVRITSFGNAKRTFEFRGSNLTSFVRLAENTNVVTLLKRNLKACANLTTCVSIVLPGSEIPEWFSHQRDGGSINIRLPHHLQNDTRCIGVAFCCAFVKGVTIRCNRLPSYELAEDYRSPIIKDHLWLKYWSRDSLFLCSCSWSLGSDVLEFEARLGWPESDDDCEEVQGSNSSPSEATVKKCGVRIVYEEDLEEMEEIIKGHQIPQIDNTSFDESETGEGGGDLVKRKRNYDEQSESDSIEETPQPNPLEQFLHCRLPKKHKCS</sequence>
<dbReference type="Pfam" id="PF20160">
    <property type="entry name" value="C-JID"/>
    <property type="match status" value="1"/>
</dbReference>
<reference evidence="11" key="1">
    <citation type="submission" date="2013-09" db="EMBL/GenBank/DDBJ databases">
        <title>Corchorus olitorius genome sequencing.</title>
        <authorList>
            <person name="Alam M."/>
            <person name="Haque M.S."/>
            <person name="Islam M.S."/>
            <person name="Emdad E.M."/>
            <person name="Islam M.M."/>
            <person name="Ahmed B."/>
            <person name="Halim A."/>
            <person name="Hossen Q.M.M."/>
            <person name="Hossain M.Z."/>
            <person name="Ahmed R."/>
            <person name="Khan M.M."/>
            <person name="Islam R."/>
            <person name="Rashid M.M."/>
            <person name="Khan S.A."/>
            <person name="Rahman M.S."/>
            <person name="Alam M."/>
            <person name="Yahiya A.S."/>
            <person name="Khan M.S."/>
            <person name="Azam M.S."/>
            <person name="Haque T."/>
            <person name="Lashkar M.Z.H."/>
            <person name="Akhand A.I."/>
            <person name="Morshed G."/>
            <person name="Roy S."/>
            <person name="Uddin K.S."/>
            <person name="Rabeya T."/>
            <person name="Hossain A.S."/>
            <person name="Chowdhury A."/>
            <person name="Snigdha A.R."/>
            <person name="Mortoza M.S."/>
            <person name="Matin S.A."/>
            <person name="Hoque S.M.E."/>
            <person name="Islam M.K."/>
            <person name="Roy D.K."/>
            <person name="Haider R."/>
            <person name="Moosa M.M."/>
            <person name="Elias S.M."/>
            <person name="Hasan A.M."/>
            <person name="Jahan S."/>
            <person name="Shafiuddin M."/>
            <person name="Mahmood N."/>
            <person name="Shommy N.S."/>
        </authorList>
    </citation>
    <scope>NUCLEOTIDE SEQUENCE [LARGE SCALE GENOMIC DNA]</scope>
    <source>
        <strain evidence="11">cv. O-4</strain>
    </source>
</reference>
<dbReference type="Gene3D" id="1.10.8.430">
    <property type="entry name" value="Helical domain of apoptotic protease-activating factors"/>
    <property type="match status" value="1"/>
</dbReference>
<dbReference type="SUPFAM" id="SSF52058">
    <property type="entry name" value="L domain-like"/>
    <property type="match status" value="1"/>
</dbReference>
<evidence type="ECO:0000259" key="9">
    <source>
        <dbReference type="PROSITE" id="PS50104"/>
    </source>
</evidence>
<protein>
    <recommendedName>
        <fullName evidence="1">ADP-ribosyl cyclase/cyclic ADP-ribose hydrolase</fullName>
        <ecNumber evidence="1">3.2.2.6</ecNumber>
    </recommendedName>
</protein>
<keyword evidence="4" id="KW-0378">Hydrolase</keyword>
<dbReference type="PANTHER" id="PTHR11017:SF559">
    <property type="entry name" value="DISEASE RESISTANCE PROTEIN CHL1"/>
    <property type="match status" value="1"/>
</dbReference>
<dbReference type="PRINTS" id="PR00364">
    <property type="entry name" value="DISEASERSIST"/>
</dbReference>
<dbReference type="AlphaFoldDB" id="A0A1R3JCX6"/>
<dbReference type="InterPro" id="IPR032675">
    <property type="entry name" value="LRR_dom_sf"/>
</dbReference>
<name>A0A1R3JCX6_9ROSI</name>
<evidence type="ECO:0000256" key="7">
    <source>
        <dbReference type="ARBA" id="ARBA00047304"/>
    </source>
</evidence>
<dbReference type="InterPro" id="IPR058192">
    <property type="entry name" value="WHD_ROQ1-like"/>
</dbReference>
<organism evidence="10 11">
    <name type="scientific">Corchorus olitorius</name>
    <dbReference type="NCBI Taxonomy" id="93759"/>
    <lineage>
        <taxon>Eukaryota</taxon>
        <taxon>Viridiplantae</taxon>
        <taxon>Streptophyta</taxon>
        <taxon>Embryophyta</taxon>
        <taxon>Tracheophyta</taxon>
        <taxon>Spermatophyta</taxon>
        <taxon>Magnoliopsida</taxon>
        <taxon>eudicotyledons</taxon>
        <taxon>Gunneridae</taxon>
        <taxon>Pentapetalae</taxon>
        <taxon>rosids</taxon>
        <taxon>malvids</taxon>
        <taxon>Malvales</taxon>
        <taxon>Malvaceae</taxon>
        <taxon>Grewioideae</taxon>
        <taxon>Apeibeae</taxon>
        <taxon>Corchorus</taxon>
    </lineage>
</organism>
<dbReference type="GO" id="GO:0006952">
    <property type="term" value="P:defense response"/>
    <property type="evidence" value="ECO:0007669"/>
    <property type="project" value="UniProtKB-KW"/>
</dbReference>
<dbReference type="SMART" id="SM00255">
    <property type="entry name" value="TIR"/>
    <property type="match status" value="1"/>
</dbReference>
<dbReference type="InterPro" id="IPR002182">
    <property type="entry name" value="NB-ARC"/>
</dbReference>
<keyword evidence="6" id="KW-0520">NAD</keyword>
<dbReference type="Proteomes" id="UP000187203">
    <property type="component" value="Unassembled WGS sequence"/>
</dbReference>
<evidence type="ECO:0000256" key="6">
    <source>
        <dbReference type="ARBA" id="ARBA00023027"/>
    </source>
</evidence>
<dbReference type="InterPro" id="IPR036390">
    <property type="entry name" value="WH_DNA-bd_sf"/>
</dbReference>
<keyword evidence="5" id="KW-0611">Plant defense</keyword>
<dbReference type="Gene3D" id="3.80.10.10">
    <property type="entry name" value="Ribonuclease Inhibitor"/>
    <property type="match status" value="1"/>
</dbReference>
<evidence type="ECO:0000313" key="10">
    <source>
        <dbReference type="EMBL" id="OMO92690.1"/>
    </source>
</evidence>
<dbReference type="SUPFAM" id="SSF46785">
    <property type="entry name" value="Winged helix' DNA-binding domain"/>
    <property type="match status" value="1"/>
</dbReference>
<dbReference type="EMBL" id="AWUE01016336">
    <property type="protein sequence ID" value="OMO92690.1"/>
    <property type="molecule type" value="Genomic_DNA"/>
</dbReference>
<keyword evidence="11" id="KW-1185">Reference proteome</keyword>
<comment type="caution">
    <text evidence="10">The sequence shown here is derived from an EMBL/GenBank/DDBJ whole genome shotgun (WGS) entry which is preliminary data.</text>
</comment>
<keyword evidence="2" id="KW-0433">Leucine-rich repeat</keyword>
<feature type="region of interest" description="Disordered" evidence="8">
    <location>
        <begin position="732"/>
        <end position="786"/>
    </location>
</feature>
<feature type="domain" description="TIR" evidence="9">
    <location>
        <begin position="17"/>
        <end position="180"/>
    </location>
</feature>
<evidence type="ECO:0000256" key="8">
    <source>
        <dbReference type="SAM" id="MobiDB-lite"/>
    </source>
</evidence>
<dbReference type="InterPro" id="IPR045344">
    <property type="entry name" value="C-JID"/>
</dbReference>
<dbReference type="Gene3D" id="3.40.50.10140">
    <property type="entry name" value="Toll/interleukin-1 receptor homology (TIR) domain"/>
    <property type="match status" value="1"/>
</dbReference>
<evidence type="ECO:0000256" key="4">
    <source>
        <dbReference type="ARBA" id="ARBA00022801"/>
    </source>
</evidence>
<evidence type="ECO:0000256" key="1">
    <source>
        <dbReference type="ARBA" id="ARBA00011982"/>
    </source>
</evidence>
<dbReference type="PROSITE" id="PS50104">
    <property type="entry name" value="TIR"/>
    <property type="match status" value="1"/>
</dbReference>